<evidence type="ECO:0000313" key="14">
    <source>
        <dbReference type="Proteomes" id="UP000254118"/>
    </source>
</evidence>
<feature type="binding site" evidence="11">
    <location>
        <position position="129"/>
    </location>
    <ligand>
        <name>Zn(2+)</name>
        <dbReference type="ChEBI" id="CHEBI:29105"/>
    </ligand>
</feature>
<feature type="binding site" evidence="11">
    <location>
        <position position="89"/>
    </location>
    <ligand>
        <name>Zn(2+)</name>
        <dbReference type="ChEBI" id="CHEBI:29105"/>
    </ligand>
</feature>
<feature type="binding site" evidence="12">
    <location>
        <position position="101"/>
    </location>
    <ligand>
        <name>Fe cation</name>
        <dbReference type="ChEBI" id="CHEBI:24875"/>
    </ligand>
</feature>
<comment type="subunit">
    <text evidence="3">Homodimer.</text>
</comment>
<evidence type="ECO:0000256" key="4">
    <source>
        <dbReference type="ARBA" id="ARBA00022490"/>
    </source>
</evidence>
<accession>A0AA46BPL2</accession>
<evidence type="ECO:0000256" key="1">
    <source>
        <dbReference type="ARBA" id="ARBA00004496"/>
    </source>
</evidence>
<proteinExistence type="inferred from homology"/>
<evidence type="ECO:0000256" key="8">
    <source>
        <dbReference type="ARBA" id="ARBA00023015"/>
    </source>
</evidence>
<dbReference type="GO" id="GO:0005829">
    <property type="term" value="C:cytosol"/>
    <property type="evidence" value="ECO:0007669"/>
    <property type="project" value="TreeGrafter"/>
</dbReference>
<keyword evidence="5" id="KW-0678">Repressor</keyword>
<dbReference type="AlphaFoldDB" id="A0AA46BPL2"/>
<dbReference type="Pfam" id="PF01475">
    <property type="entry name" value="FUR"/>
    <property type="match status" value="1"/>
</dbReference>
<comment type="cofactor">
    <cofactor evidence="12">
        <name>Mn(2+)</name>
        <dbReference type="ChEBI" id="CHEBI:29035"/>
    </cofactor>
    <cofactor evidence="12">
        <name>Fe(2+)</name>
        <dbReference type="ChEBI" id="CHEBI:29033"/>
    </cofactor>
    <text evidence="12">Binds 1 Mn(2+) or Fe(2+) ion per subunit.</text>
</comment>
<dbReference type="Gene3D" id="1.10.10.10">
    <property type="entry name" value="Winged helix-like DNA-binding domain superfamily/Winged helix DNA-binding domain"/>
    <property type="match status" value="1"/>
</dbReference>
<evidence type="ECO:0000256" key="3">
    <source>
        <dbReference type="ARBA" id="ARBA00011738"/>
    </source>
</evidence>
<evidence type="ECO:0000313" key="13">
    <source>
        <dbReference type="EMBL" id="STD13756.1"/>
    </source>
</evidence>
<dbReference type="GO" id="GO:1900376">
    <property type="term" value="P:regulation of secondary metabolite biosynthetic process"/>
    <property type="evidence" value="ECO:0007669"/>
    <property type="project" value="TreeGrafter"/>
</dbReference>
<reference evidence="13 14" key="1">
    <citation type="submission" date="2018-06" db="EMBL/GenBank/DDBJ databases">
        <authorList>
            <consortium name="Pathogen Informatics"/>
            <person name="Doyle S."/>
        </authorList>
    </citation>
    <scope>NUCLEOTIDE SEQUENCE [LARGE SCALE GENOMIC DNA]</scope>
    <source>
        <strain evidence="13 14">NCTC7915</strain>
    </source>
</reference>
<keyword evidence="8" id="KW-0805">Transcription regulation</keyword>
<dbReference type="Proteomes" id="UP000254118">
    <property type="component" value="Unassembled WGS sequence"/>
</dbReference>
<keyword evidence="4" id="KW-0963">Cytoplasm</keyword>
<evidence type="ECO:0000256" key="10">
    <source>
        <dbReference type="ARBA" id="ARBA00023163"/>
    </source>
</evidence>
<dbReference type="GO" id="GO:0045892">
    <property type="term" value="P:negative regulation of DNA-templated transcription"/>
    <property type="evidence" value="ECO:0007669"/>
    <property type="project" value="TreeGrafter"/>
</dbReference>
<comment type="caution">
    <text evidence="13">The sequence shown here is derived from an EMBL/GenBank/DDBJ whole genome shotgun (WGS) entry which is preliminary data.</text>
</comment>
<dbReference type="GO" id="GO:0003700">
    <property type="term" value="F:DNA-binding transcription factor activity"/>
    <property type="evidence" value="ECO:0007669"/>
    <property type="project" value="InterPro"/>
</dbReference>
<dbReference type="GO" id="GO:0000976">
    <property type="term" value="F:transcription cis-regulatory region binding"/>
    <property type="evidence" value="ECO:0007669"/>
    <property type="project" value="TreeGrafter"/>
</dbReference>
<feature type="binding site" evidence="11">
    <location>
        <position position="86"/>
    </location>
    <ligand>
        <name>Zn(2+)</name>
        <dbReference type="ChEBI" id="CHEBI:29105"/>
    </ligand>
</feature>
<keyword evidence="12" id="KW-0408">Iron</keyword>
<organism evidence="13 14">
    <name type="scientific">Dermatophilus congolensis</name>
    <dbReference type="NCBI Taxonomy" id="1863"/>
    <lineage>
        <taxon>Bacteria</taxon>
        <taxon>Bacillati</taxon>
        <taxon>Actinomycetota</taxon>
        <taxon>Actinomycetes</taxon>
        <taxon>Micrococcales</taxon>
        <taxon>Dermatophilaceae</taxon>
        <taxon>Dermatophilus</taxon>
    </lineage>
</organism>
<keyword evidence="6 11" id="KW-0479">Metal-binding</keyword>
<evidence type="ECO:0000256" key="11">
    <source>
        <dbReference type="PIRSR" id="PIRSR602481-1"/>
    </source>
</evidence>
<dbReference type="Gene3D" id="3.30.1490.190">
    <property type="match status" value="1"/>
</dbReference>
<dbReference type="InterPro" id="IPR036390">
    <property type="entry name" value="WH_DNA-bd_sf"/>
</dbReference>
<dbReference type="InterPro" id="IPR002481">
    <property type="entry name" value="FUR"/>
</dbReference>
<protein>
    <submittedName>
        <fullName evidence="13">Ferric uptake regulation protein</fullName>
    </submittedName>
</protein>
<dbReference type="SUPFAM" id="SSF46785">
    <property type="entry name" value="Winged helix' DNA-binding domain"/>
    <property type="match status" value="1"/>
</dbReference>
<keyword evidence="10" id="KW-0804">Transcription</keyword>
<comment type="cofactor">
    <cofactor evidence="11">
        <name>Zn(2+)</name>
        <dbReference type="ChEBI" id="CHEBI:29105"/>
    </cofactor>
    <text evidence="11">Binds 1 zinc ion per subunit.</text>
</comment>
<dbReference type="GO" id="GO:0008270">
    <property type="term" value="F:zinc ion binding"/>
    <property type="evidence" value="ECO:0007669"/>
    <property type="project" value="TreeGrafter"/>
</dbReference>
<evidence type="ECO:0000256" key="6">
    <source>
        <dbReference type="ARBA" id="ARBA00022723"/>
    </source>
</evidence>
<sequence>MAEPRRRNTRQRAAIEALLKTGGDFVSAQQVHARLTEGGSRAGLATVYRTLGVMSAAGKVDVLRNADGELIYRWCDTEGHHHHLVCRQCGYTVEIRGTSIESWADAMADENGFTDVSHSLELFGLCASCSAQPSPPNA</sequence>
<keyword evidence="9" id="KW-0238">DNA-binding</keyword>
<evidence type="ECO:0000256" key="12">
    <source>
        <dbReference type="PIRSR" id="PIRSR602481-2"/>
    </source>
</evidence>
<gene>
    <name evidence="13" type="primary">fur</name>
    <name evidence="13" type="ORF">NCTC7915_01984</name>
</gene>
<keyword evidence="7 11" id="KW-0862">Zinc</keyword>
<feature type="binding site" evidence="12">
    <location>
        <position position="118"/>
    </location>
    <ligand>
        <name>Fe cation</name>
        <dbReference type="ChEBI" id="CHEBI:24875"/>
    </ligand>
</feature>
<comment type="similarity">
    <text evidence="2">Belongs to the Fur family.</text>
</comment>
<evidence type="ECO:0000256" key="9">
    <source>
        <dbReference type="ARBA" id="ARBA00023125"/>
    </source>
</evidence>
<dbReference type="CDD" id="cd07153">
    <property type="entry name" value="Fur_like"/>
    <property type="match status" value="1"/>
</dbReference>
<feature type="binding site" evidence="12">
    <location>
        <position position="80"/>
    </location>
    <ligand>
        <name>Fe cation</name>
        <dbReference type="ChEBI" id="CHEBI:24875"/>
    </ligand>
</feature>
<evidence type="ECO:0000256" key="7">
    <source>
        <dbReference type="ARBA" id="ARBA00022833"/>
    </source>
</evidence>
<comment type="subcellular location">
    <subcellularLocation>
        <location evidence="1">Cytoplasm</location>
    </subcellularLocation>
</comment>
<name>A0AA46BPL2_9MICO</name>
<dbReference type="InterPro" id="IPR043135">
    <property type="entry name" value="Fur_C"/>
</dbReference>
<evidence type="ECO:0000256" key="5">
    <source>
        <dbReference type="ARBA" id="ARBA00022491"/>
    </source>
</evidence>
<dbReference type="PANTHER" id="PTHR33202">
    <property type="entry name" value="ZINC UPTAKE REGULATION PROTEIN"/>
    <property type="match status" value="1"/>
</dbReference>
<feature type="binding site" evidence="11">
    <location>
        <position position="126"/>
    </location>
    <ligand>
        <name>Zn(2+)</name>
        <dbReference type="ChEBI" id="CHEBI:29105"/>
    </ligand>
</feature>
<evidence type="ECO:0000256" key="2">
    <source>
        <dbReference type="ARBA" id="ARBA00007957"/>
    </source>
</evidence>
<dbReference type="EMBL" id="UFYA01000001">
    <property type="protein sequence ID" value="STD13756.1"/>
    <property type="molecule type" value="Genomic_DNA"/>
</dbReference>
<dbReference type="PANTHER" id="PTHR33202:SF2">
    <property type="entry name" value="FERRIC UPTAKE REGULATION PROTEIN"/>
    <property type="match status" value="1"/>
</dbReference>
<dbReference type="RefSeq" id="WP_115031657.1">
    <property type="nucleotide sequence ID" value="NZ_UFYA01000001.1"/>
</dbReference>
<dbReference type="InterPro" id="IPR036388">
    <property type="entry name" value="WH-like_DNA-bd_sf"/>
</dbReference>